<keyword evidence="4" id="KW-1185">Reference proteome</keyword>
<reference evidence="3" key="2">
    <citation type="submission" date="2024-04" db="EMBL/GenBank/DDBJ databases">
        <authorList>
            <person name="Chen Y."/>
            <person name="Shah S."/>
            <person name="Dougan E. K."/>
            <person name="Thang M."/>
            <person name="Chan C."/>
        </authorList>
    </citation>
    <scope>NUCLEOTIDE SEQUENCE [LARGE SCALE GENOMIC DNA]</scope>
</reference>
<feature type="compositionally biased region" description="Basic and acidic residues" evidence="1">
    <location>
        <begin position="90"/>
        <end position="104"/>
    </location>
</feature>
<name>A0A9P1C0D1_9DINO</name>
<evidence type="ECO:0000313" key="2">
    <source>
        <dbReference type="EMBL" id="CAI3981835.1"/>
    </source>
</evidence>
<feature type="compositionally biased region" description="Basic and acidic residues" evidence="1">
    <location>
        <begin position="135"/>
        <end position="144"/>
    </location>
</feature>
<evidence type="ECO:0000256" key="1">
    <source>
        <dbReference type="SAM" id="MobiDB-lite"/>
    </source>
</evidence>
<proteinExistence type="predicted"/>
<reference evidence="2" key="1">
    <citation type="submission" date="2022-10" db="EMBL/GenBank/DDBJ databases">
        <authorList>
            <person name="Chen Y."/>
            <person name="Dougan E. K."/>
            <person name="Chan C."/>
            <person name="Rhodes N."/>
            <person name="Thang M."/>
        </authorList>
    </citation>
    <scope>NUCLEOTIDE SEQUENCE</scope>
</reference>
<sequence>TEDASSALSSKLQALRLSFVGRLVVVPCGQPASVAKSSNFFQNLGFDLYVVPVTKQESEDFAIRSPLLVPAWLVREEAGEAEQRALHKAAKDAKQKLKKQRESAYEDDGFEDPVTTTRTTRSNFQAHSSNTSCADRQKKVRGDT</sequence>
<comment type="caution">
    <text evidence="2">The sequence shown here is derived from an EMBL/GenBank/DDBJ whole genome shotgun (WGS) entry which is preliminary data.</text>
</comment>
<dbReference type="AlphaFoldDB" id="A0A9P1C0D1"/>
<evidence type="ECO:0000313" key="4">
    <source>
        <dbReference type="Proteomes" id="UP001152797"/>
    </source>
</evidence>
<protein>
    <submittedName>
        <fullName evidence="2">Uncharacterized protein</fullName>
    </submittedName>
</protein>
<organism evidence="2">
    <name type="scientific">Cladocopium goreaui</name>
    <dbReference type="NCBI Taxonomy" id="2562237"/>
    <lineage>
        <taxon>Eukaryota</taxon>
        <taxon>Sar</taxon>
        <taxon>Alveolata</taxon>
        <taxon>Dinophyceae</taxon>
        <taxon>Suessiales</taxon>
        <taxon>Symbiodiniaceae</taxon>
        <taxon>Cladocopium</taxon>
    </lineage>
</organism>
<accession>A0A9P1C0D1</accession>
<dbReference type="EMBL" id="CAMXCT010000666">
    <property type="protein sequence ID" value="CAI3981835.1"/>
    <property type="molecule type" value="Genomic_DNA"/>
</dbReference>
<gene>
    <name evidence="2" type="ORF">C1SCF055_LOCUS9585</name>
</gene>
<feature type="non-terminal residue" evidence="2">
    <location>
        <position position="144"/>
    </location>
</feature>
<dbReference type="Proteomes" id="UP001152797">
    <property type="component" value="Unassembled WGS sequence"/>
</dbReference>
<feature type="region of interest" description="Disordered" evidence="1">
    <location>
        <begin position="90"/>
        <end position="144"/>
    </location>
</feature>
<dbReference type="EMBL" id="CAMXCT020000666">
    <property type="protein sequence ID" value="CAL1135210.1"/>
    <property type="molecule type" value="Genomic_DNA"/>
</dbReference>
<feature type="compositionally biased region" description="Polar residues" evidence="1">
    <location>
        <begin position="114"/>
        <end position="134"/>
    </location>
</feature>
<evidence type="ECO:0000313" key="3">
    <source>
        <dbReference type="EMBL" id="CAL1135210.1"/>
    </source>
</evidence>
<dbReference type="EMBL" id="CAMXCT030000666">
    <property type="protein sequence ID" value="CAL4769147.1"/>
    <property type="molecule type" value="Genomic_DNA"/>
</dbReference>